<evidence type="ECO:0000256" key="2">
    <source>
        <dbReference type="ARBA" id="ARBA00022525"/>
    </source>
</evidence>
<gene>
    <name evidence="6" type="ordered locus">Thicy_1100</name>
</gene>
<dbReference type="eggNOG" id="COG3210">
    <property type="taxonomic scope" value="Bacteria"/>
</dbReference>
<evidence type="ECO:0000259" key="5">
    <source>
        <dbReference type="SMART" id="SM00912"/>
    </source>
</evidence>
<dbReference type="KEGG" id="tcy:Thicy_1100"/>
<dbReference type="PANTHER" id="PTHR12338">
    <property type="entry name" value="AUTOTRANSPORTER"/>
    <property type="match status" value="1"/>
</dbReference>
<keyword evidence="7" id="KW-1185">Reference proteome</keyword>
<accession>F6D8L6</accession>
<dbReference type="Pfam" id="PF18676">
    <property type="entry name" value="MBG_2"/>
    <property type="match status" value="3"/>
</dbReference>
<dbReference type="Pfam" id="PF13018">
    <property type="entry name" value="ESPR"/>
    <property type="match status" value="1"/>
</dbReference>
<dbReference type="Proteomes" id="UP000009232">
    <property type="component" value="Chromosome"/>
</dbReference>
<dbReference type="STRING" id="717773.Thicy_1100"/>
<dbReference type="EMBL" id="CP002776">
    <property type="protein sequence ID" value="AEG31867.1"/>
    <property type="molecule type" value="Genomic_DNA"/>
</dbReference>
<dbReference type="SUPFAM" id="SSF51126">
    <property type="entry name" value="Pectin lyase-like"/>
    <property type="match status" value="1"/>
</dbReference>
<evidence type="ECO:0000256" key="3">
    <source>
        <dbReference type="ARBA" id="ARBA00022729"/>
    </source>
</evidence>
<dbReference type="InterPro" id="IPR012334">
    <property type="entry name" value="Pectin_lyas_fold"/>
</dbReference>
<keyword evidence="3" id="KW-0732">Signal</keyword>
<dbReference type="NCBIfam" id="TIGR01901">
    <property type="entry name" value="adhes_NPXG"/>
    <property type="match status" value="1"/>
</dbReference>
<feature type="domain" description="Filamentous haemagglutinin FhaB/tRNA nuclease CdiA-like TPS" evidence="5">
    <location>
        <begin position="57"/>
        <end position="169"/>
    </location>
</feature>
<evidence type="ECO:0000256" key="1">
    <source>
        <dbReference type="ARBA" id="ARBA00004613"/>
    </source>
</evidence>
<dbReference type="Pfam" id="PF07581">
    <property type="entry name" value="Glug"/>
    <property type="match status" value="2"/>
</dbReference>
<dbReference type="InterPro" id="IPR008638">
    <property type="entry name" value="FhaB/CdiA-like_TPS"/>
</dbReference>
<dbReference type="PANTHER" id="PTHR12338:SF8">
    <property type="entry name" value="HEME_HEMOPEXIN-BINDING PROTEIN"/>
    <property type="match status" value="1"/>
</dbReference>
<dbReference type="GO" id="GO:0005576">
    <property type="term" value="C:extracellular region"/>
    <property type="evidence" value="ECO:0007669"/>
    <property type="project" value="UniProtKB-SubCell"/>
</dbReference>
<sequence length="2456" mass="255115">MNHIYRVVFNHIKGVWQAVSEVGKAKKKTKTQRRAARISALAASSLLVFHQNLLASSTSLPTDGQVVAGSAQIQTQSKQVVINQTSNKAAIDWQTFNIAPGHTVTFNQPGADAVALNRVMGADPSIIQGALNANGQVFLVNPNGITFTSSAQVNVGGIVASTLDIRVDDFMAGNYQFSGNSAQAIINQGNINTHQNGYVAMIAAKIVNTGEIKAPAGQVLMAAGSNVTLDFGGPVKIRVNEGALDALIEQGGAIKADGGYVYLTASATNELMTRVINQTGIIEAQTLATGESGEIYLMGDMQNGRIDVAGTLDASAPNGGDGGFIETSAANVQIAPDLVVTTQAPQGQTGEWLIDPTDIYIVDGSDQGGLTGDPATNSNADNPTSSNIHNETINTALTSSNVTITTASSGDGNGDIFVNAPLAWSTNNTLILNADRNIEINASITSEGATGKLVLQYGQGAANGVIGGQEAFYRINAPVSLPGGLNFTTKLGSSGSEIVYQVITALGAEGSKNGVSLQGMQGNLNRNYALGASIDASATKDWNDGDGWQPIGSSAGSRFTGNFEGLGHTISNLTVNRPTTDDVGFFGRVDGSSFRNFTLSEINITGGDYVGGLVGFLSGVDGQIYNVNITGNVEASFNFIGGLVGRIDSNAVGASIENVISTVEVTGKDNVGGLVGDMFRGNLVNAYAIGSVTGSNNVGGLIGVARNDSSIENVYATGKVTRTGSGAVGGILGNKFQSNPSFSITNAFFDQDTTAQSSGVGDGNQTGVTGIRSLTNTVDAYTQATYTGFDFDNVWFMIDGETRPFLRMEHSTTITNANQLQLMAMDLDANYTLANDIDLAPALTNPSLHWRGTLDDDAFQGSFVPVGNSTNAFTGSFDGQGSTISNLTINRPTLSDVGLFGVAENVNISNLGLIGVDISGTSFVGGLVGRSLNNSEFTNLSVSGNINGSQLGQSVGGFVGRAMDSSFTNTFSTGKVVGDTSFIGGFVGSAIDSTFNNTFSTGKIVVATGSFIGGFVGTAIDSTFNNTFSTGKVVVDTGSFNGGFAGNNPRNSSTFTNTFWDQDTTGRSSGVGTGSGAGVTAIRSLTGTVDAYTQDTYTGFDFDKVWFMIDGETRPFLRMEHSTTITNANQLQLMAMDLDANYTLANDIDLAPALTNPSLHWRGMGDLESFQGSFVPVGDIDNPFTGRLDGLDHSISNLTIHRPTLSDVGLFGVAENVNISNLGLIGVDISGAFFVGSIAGTAKGTSDFSNITVLGEISGSSYIGGLIGYIDGAVNITGIEVSGSVVGTSDFVGGLVGAIDSSAVGASIENVISTVEVTGKDNVGGLVGDMFKGNLVNAYAIGSVTGSNNVGGLIGVARNDSSIENVYATGKVTRTGSGAVGGILGNEFQSNQSFSITNAFFDQDTTGQSSGVGDGSQTGVTAIRSLTGTVDAYTQDTYTGFDFDNVWFMIDGETRPFLRMEHSTTITNANQLQLMSMDLDANYTLANDIDLAPALTNPSLHWRGMGDLESFQGSFVPVGNSTNSFTGSFDGQGFALRNLWVDTEGEITNGIFGANIMAGLSNMHLDNASLTLPPNSSSSPSIYFNDLLLTGLLVTENGNILFRDSLVVSEATAGIQSNSRNIDFEGTVTLEGDFIVDAETSENLGNITFFNTIDGPHKLTLLSAGEVTLEGLVNIGQLDALGRIIEVNESIETSIADTELAAIDDLIISEIEITSAGRVILSSKRINLAADITTVGGNINFQPFDVSGLDLADLETSASFGTLRLSGNVKLDTGNAEGTIQFFNTKIEGNNTSNTPLYDLELSAGTGEIIFGDSIGKGDRFGSLIVISSADVTFNDSLKATSYRQLDASGITTFDSNVDLSEDFIFNGNELTFFESVLVLGEMQITNAGLFKTLGVESLDVGSFIQNGTGLSSLNDNVISRNGNIEFATRVDVSAFSILFEANGDIVFSDTLSNLVNRGRGIPKVEINAGLGLEGGKVSLNEVNAFGSIEITTRLGDIILSGDISTDSTESNAVFIAAGIGAERGGDGTPEAGNVIVDQFLSLEDLPSITVGDGGFIKIYTGSVGSLGLGQLAGIGSGNFRYNTGLDTNGNEISDYSRPLAADEVNVLYREQPTIIVSTFEQTMIYGDSLPPLSFATIGSINGVVNGDDISSGLNVRTASLQEGSVGSTNGRLNAGSHSIVVASSGTDAIAEELGYNVTNQDGTLTVAARPITVRADAISRVYGDENPALTFAVLADGEGSSRGIVNGETLTGELATMATVLSHVGAYRITQGGVTTAANPNYQISFEESDLTVAARPITVRADNQSRLFGQANPPLTFSVDEDGVGTSRGLVSNDNLLLNLSTLAGLNSPAGNYAIGLASAGNPNYSLTFIDGILTVIGPAVVDAVTLNTTNLDMADTTTSAMAQSAAQSAGRSVEASLIVAPIPGRELSMPEYDVILDSGVDTANQEPIDDDEI</sequence>
<keyword evidence="2" id="KW-0964">Secreted</keyword>
<evidence type="ECO:0000256" key="4">
    <source>
        <dbReference type="SAM" id="MobiDB-lite"/>
    </source>
</evidence>
<dbReference type="RefSeq" id="WP_013835644.1">
    <property type="nucleotide sequence ID" value="NC_015581.1"/>
</dbReference>
<evidence type="ECO:0000313" key="7">
    <source>
        <dbReference type="Proteomes" id="UP000009232"/>
    </source>
</evidence>
<dbReference type="HOGENOM" id="CLU_228852_0_0_6"/>
<feature type="region of interest" description="Disordered" evidence="4">
    <location>
        <begin position="365"/>
        <end position="389"/>
    </location>
</feature>
<dbReference type="InterPro" id="IPR041286">
    <property type="entry name" value="MBG_2"/>
</dbReference>
<feature type="compositionally biased region" description="Polar residues" evidence="4">
    <location>
        <begin position="374"/>
        <end position="389"/>
    </location>
</feature>
<dbReference type="Gene3D" id="2.160.20.110">
    <property type="match status" value="5"/>
</dbReference>
<dbReference type="Pfam" id="PF05860">
    <property type="entry name" value="TPS"/>
    <property type="match status" value="1"/>
</dbReference>
<dbReference type="InterPro" id="IPR011493">
    <property type="entry name" value="GLUG"/>
</dbReference>
<dbReference type="SMART" id="SM00912">
    <property type="entry name" value="Haemagg_act"/>
    <property type="match status" value="1"/>
</dbReference>
<proteinExistence type="predicted"/>
<evidence type="ECO:0000313" key="6">
    <source>
        <dbReference type="EMBL" id="AEG31867.1"/>
    </source>
</evidence>
<dbReference type="InterPro" id="IPR050909">
    <property type="entry name" value="Bact_Autotransporter_VF"/>
</dbReference>
<dbReference type="InterPro" id="IPR011050">
    <property type="entry name" value="Pectin_lyase_fold/virulence"/>
</dbReference>
<organism evidence="6 7">
    <name type="scientific">Thiomicrospira cyclica (strain DSM 14477 / JCM 11371 / ALM1)</name>
    <name type="common">Thioalkalimicrobium cyclicum</name>
    <dbReference type="NCBI Taxonomy" id="717773"/>
    <lineage>
        <taxon>Bacteria</taxon>
        <taxon>Pseudomonadati</taxon>
        <taxon>Pseudomonadota</taxon>
        <taxon>Gammaproteobacteria</taxon>
        <taxon>Thiotrichales</taxon>
        <taxon>Piscirickettsiaceae</taxon>
        <taxon>Thiomicrospira</taxon>
    </lineage>
</organism>
<dbReference type="Gene3D" id="2.160.20.10">
    <property type="entry name" value="Single-stranded right-handed beta-helix, Pectin lyase-like"/>
    <property type="match status" value="1"/>
</dbReference>
<comment type="subcellular location">
    <subcellularLocation>
        <location evidence="1">Secreted</location>
    </subcellularLocation>
</comment>
<protein>
    <submittedName>
        <fullName evidence="6">Filamentous hemagglutinin family outer membrane protein</fullName>
    </submittedName>
</protein>
<reference evidence="6 7" key="1">
    <citation type="submission" date="2011-05" db="EMBL/GenBank/DDBJ databases">
        <title>Complete sequence of Thioalkalimicrobium cyclicum ALM1.</title>
        <authorList>
            <consortium name="US DOE Joint Genome Institute"/>
            <person name="Lucas S."/>
            <person name="Han J."/>
            <person name="Lapidus A."/>
            <person name="Cheng J.-F."/>
            <person name="Goodwin L."/>
            <person name="Pitluck S."/>
            <person name="Peters L."/>
            <person name="Mikhailova N."/>
            <person name="Davenport K."/>
            <person name="Han C."/>
            <person name="Tapia R."/>
            <person name="Land M."/>
            <person name="Hauser L."/>
            <person name="Kyrpides N."/>
            <person name="Ivanova N."/>
            <person name="Pagani I."/>
            <person name="Kappler U."/>
            <person name="Woyke T."/>
        </authorList>
    </citation>
    <scope>NUCLEOTIDE SEQUENCE [LARGE SCALE GENOMIC DNA]</scope>
    <source>
        <strain evidence="7">DSM 14477 / JCM 11371 / ALM1</strain>
    </source>
</reference>
<dbReference type="InterPro" id="IPR024973">
    <property type="entry name" value="ESPR"/>
</dbReference>
<name>F6D8L6_THICA</name>